<organism evidence="3 4">
    <name type="scientific">Qipengyuania pelagi</name>
    <dbReference type="NCBI Taxonomy" id="994320"/>
    <lineage>
        <taxon>Bacteria</taxon>
        <taxon>Pseudomonadati</taxon>
        <taxon>Pseudomonadota</taxon>
        <taxon>Alphaproteobacteria</taxon>
        <taxon>Sphingomonadales</taxon>
        <taxon>Erythrobacteraceae</taxon>
        <taxon>Qipengyuania</taxon>
    </lineage>
</organism>
<evidence type="ECO:0000313" key="4">
    <source>
        <dbReference type="Proteomes" id="UP000430272"/>
    </source>
</evidence>
<keyword evidence="1" id="KW-1133">Transmembrane helix</keyword>
<dbReference type="AlphaFoldDB" id="A0A844Y8N8"/>
<gene>
    <name evidence="3" type="ORF">GRI47_09280</name>
</gene>
<dbReference type="RefSeq" id="WP_160660964.1">
    <property type="nucleotide sequence ID" value="NZ_BAABDV010000001.1"/>
</dbReference>
<evidence type="ECO:0000259" key="2">
    <source>
        <dbReference type="Pfam" id="PF10110"/>
    </source>
</evidence>
<dbReference type="InterPro" id="IPR018476">
    <property type="entry name" value="GlyceroP-diester-Pdiesterase_M"/>
</dbReference>
<evidence type="ECO:0000256" key="1">
    <source>
        <dbReference type="SAM" id="Phobius"/>
    </source>
</evidence>
<evidence type="ECO:0000313" key="3">
    <source>
        <dbReference type="EMBL" id="MXO54196.1"/>
    </source>
</evidence>
<proteinExistence type="predicted"/>
<keyword evidence="1" id="KW-0812">Transmembrane</keyword>
<feature type="domain" description="Glycerophosphoryl diester phosphodiesterase membrane" evidence="2">
    <location>
        <begin position="146"/>
        <end position="245"/>
    </location>
</feature>
<accession>A0A844Y8N8</accession>
<protein>
    <recommendedName>
        <fullName evidence="2">Glycerophosphoryl diester phosphodiesterase membrane domain-containing protein</fullName>
    </recommendedName>
</protein>
<dbReference type="EMBL" id="WTYD01000001">
    <property type="protein sequence ID" value="MXO54196.1"/>
    <property type="molecule type" value="Genomic_DNA"/>
</dbReference>
<dbReference type="Proteomes" id="UP000430272">
    <property type="component" value="Unassembled WGS sequence"/>
</dbReference>
<feature type="transmembrane region" description="Helical" evidence="1">
    <location>
        <begin position="145"/>
        <end position="163"/>
    </location>
</feature>
<feature type="transmembrane region" description="Helical" evidence="1">
    <location>
        <begin position="117"/>
        <end position="139"/>
    </location>
</feature>
<feature type="transmembrane region" description="Helical" evidence="1">
    <location>
        <begin position="199"/>
        <end position="226"/>
    </location>
</feature>
<keyword evidence="4" id="KW-1185">Reference proteome</keyword>
<feature type="transmembrane region" description="Helical" evidence="1">
    <location>
        <begin position="72"/>
        <end position="96"/>
    </location>
</feature>
<keyword evidence="1" id="KW-0472">Membrane</keyword>
<reference evidence="3 4" key="1">
    <citation type="submission" date="2019-12" db="EMBL/GenBank/DDBJ databases">
        <title>Genomic-based taxomic classification of the family Erythrobacteraceae.</title>
        <authorList>
            <person name="Xu L."/>
        </authorList>
    </citation>
    <scope>NUCLEOTIDE SEQUENCE [LARGE SCALE GENOMIC DNA]</scope>
    <source>
        <strain evidence="3 4">JCM 17468</strain>
    </source>
</reference>
<feature type="transmembrane region" description="Helical" evidence="1">
    <location>
        <begin position="23"/>
        <end position="42"/>
    </location>
</feature>
<comment type="caution">
    <text evidence="3">The sequence shown here is derived from an EMBL/GenBank/DDBJ whole genome shotgun (WGS) entry which is preliminary data.</text>
</comment>
<feature type="transmembrane region" description="Helical" evidence="1">
    <location>
        <begin position="238"/>
        <end position="258"/>
    </location>
</feature>
<dbReference type="OrthoDB" id="7391073at2"/>
<sequence length="276" mass="28768">MKLDLSAAWDGAMKMLAANREMVLVLAGVFFLVPYLAFSLFLPDPMTQAGAAGAEPDMDAMSAQIVAFYGQYWWALLLLSLIQSVGAIAVLTMLGDGERPTVGDAVGRGVRLLPTQFAAQILAGLAAIVPVILLIGIGAATGSPAIATVLGLLGIPIGLYLIVKFSMSSPAIAIERVINPIAALRRSWRLTRGNSFRLFAFYLLLLIAFVIVSAIVSLIGGLVFALGGEHAALIGNSLVAGLINAGFACVAYAVLASLHKRLAAPSPSVPVTHSED</sequence>
<dbReference type="Pfam" id="PF10110">
    <property type="entry name" value="GPDPase_memb"/>
    <property type="match status" value="1"/>
</dbReference>
<name>A0A844Y8N8_9SPHN</name>